<feature type="binding site" evidence="9">
    <location>
        <position position="121"/>
    </location>
    <ligand>
        <name>L-aspartate</name>
        <dbReference type="ChEBI" id="CHEBI:29991"/>
    </ligand>
</feature>
<evidence type="ECO:0000256" key="1">
    <source>
        <dbReference type="ARBA" id="ARBA00004967"/>
    </source>
</evidence>
<keyword evidence="9" id="KW-0963">Cytoplasm</keyword>
<dbReference type="PANTHER" id="PTHR11587">
    <property type="entry name" value="ARGININOSUCCINATE SYNTHASE"/>
    <property type="match status" value="1"/>
</dbReference>
<dbReference type="SUPFAM" id="SSF52402">
    <property type="entry name" value="Adenine nucleotide alpha hydrolases-like"/>
    <property type="match status" value="1"/>
</dbReference>
<dbReference type="EC" id="6.3.4.5" evidence="3 9"/>
<dbReference type="GO" id="GO:0005524">
    <property type="term" value="F:ATP binding"/>
    <property type="evidence" value="ECO:0007669"/>
    <property type="project" value="UniProtKB-UniRule"/>
</dbReference>
<feature type="domain" description="Arginosuccinate synthase-like N-terminal" evidence="10">
    <location>
        <begin position="2"/>
        <end position="162"/>
    </location>
</feature>
<feature type="binding site" evidence="9">
    <location>
        <position position="84"/>
    </location>
    <ligand>
        <name>L-citrulline</name>
        <dbReference type="ChEBI" id="CHEBI:57743"/>
    </ligand>
</feature>
<proteinExistence type="inferred from homology"/>
<dbReference type="GO" id="GO:0006526">
    <property type="term" value="P:L-arginine biosynthetic process"/>
    <property type="evidence" value="ECO:0007669"/>
    <property type="project" value="UniProtKB-UniRule"/>
</dbReference>
<feature type="binding site" evidence="9">
    <location>
        <position position="172"/>
    </location>
    <ligand>
        <name>L-citrulline</name>
        <dbReference type="ChEBI" id="CHEBI:57743"/>
    </ligand>
</feature>
<feature type="binding site" evidence="9">
    <location>
        <position position="124"/>
    </location>
    <ligand>
        <name>L-citrulline</name>
        <dbReference type="ChEBI" id="CHEBI:57743"/>
    </ligand>
</feature>
<dbReference type="PATRIC" id="fig|1698273.3.peg.41"/>
<evidence type="ECO:0000256" key="7">
    <source>
        <dbReference type="ARBA" id="ARBA00022741"/>
    </source>
</evidence>
<keyword evidence="7 9" id="KW-0547">Nucleotide-binding</keyword>
<feature type="binding site" evidence="9">
    <location>
        <position position="114"/>
    </location>
    <ligand>
        <name>ATP</name>
        <dbReference type="ChEBI" id="CHEBI:30616"/>
    </ligand>
</feature>
<dbReference type="Gene3D" id="3.40.50.620">
    <property type="entry name" value="HUPs"/>
    <property type="match status" value="1"/>
</dbReference>
<dbReference type="InterPro" id="IPR014729">
    <property type="entry name" value="Rossmann-like_a/b/a_fold"/>
</dbReference>
<feature type="binding site" evidence="9">
    <location>
        <position position="33"/>
    </location>
    <ligand>
        <name>ATP</name>
        <dbReference type="ChEBI" id="CHEBI:30616"/>
    </ligand>
</feature>
<evidence type="ECO:0000256" key="4">
    <source>
        <dbReference type="ARBA" id="ARBA00022571"/>
    </source>
</evidence>
<dbReference type="InterPro" id="IPR048267">
    <property type="entry name" value="Arginosuc_syn_N"/>
</dbReference>
<evidence type="ECO:0000256" key="6">
    <source>
        <dbReference type="ARBA" id="ARBA00022605"/>
    </source>
</evidence>
<dbReference type="InterPro" id="IPR024074">
    <property type="entry name" value="AS_cat/multimer_dom_body"/>
</dbReference>
<comment type="pathway">
    <text evidence="1 9">Amino-acid biosynthesis; L-arginine biosynthesis; L-arginine from L-ornithine and carbamoyl phosphate: step 2/3.</text>
</comment>
<dbReference type="GO" id="GO:0000053">
    <property type="term" value="P:argininosuccinate metabolic process"/>
    <property type="evidence" value="ECO:0007669"/>
    <property type="project" value="TreeGrafter"/>
</dbReference>
<dbReference type="GO" id="GO:0004055">
    <property type="term" value="F:argininosuccinate synthase activity"/>
    <property type="evidence" value="ECO:0007669"/>
    <property type="project" value="UniProtKB-UniRule"/>
</dbReference>
<dbReference type="InterPro" id="IPR023434">
    <property type="entry name" value="Arginosuc_synth_type_1_subfam"/>
</dbReference>
<evidence type="ECO:0000259" key="11">
    <source>
        <dbReference type="Pfam" id="PF20979"/>
    </source>
</evidence>
<dbReference type="NCBIfam" id="TIGR00032">
    <property type="entry name" value="argG"/>
    <property type="match status" value="1"/>
</dbReference>
<comment type="subunit">
    <text evidence="2 9">Homotetramer.</text>
</comment>
<keyword evidence="4 9" id="KW-0055">Arginine biosynthesis</keyword>
<accession>A0A133V8T4</accession>
<dbReference type="InterPro" id="IPR018223">
    <property type="entry name" value="Arginosuc_synth_CS"/>
</dbReference>
<feature type="binding site" evidence="9">
    <location>
        <position position="120"/>
    </location>
    <ligand>
        <name>L-citrulline</name>
        <dbReference type="ChEBI" id="CHEBI:57743"/>
    </ligand>
</feature>
<comment type="caution">
    <text evidence="9">Lacks conserved residue(s) required for the propagation of feature annotation.</text>
</comment>
<sequence length="393" mass="43919">MKVALAFSGGLDTSVCLRILQEKYEAEVVTVTANVGQNPEKLKKAEEKAKELGTIKHFSFDLSKEFVEKYIFKSIKANGIYEDYPLSTALARYPIAAKLVEIAKNEDVDAVAHGCTGKGNDQFRFDTTIALKAPDMKIIAPVREMNLDRKWEIKYAKDHNIPIPVDIDKPYSIDENLWGRSIEGGKLEDPKTEPPEEIFELTSAPSEAPKEPQKVEIGFEGGTPIELNGNKKDGATLIKELNQIAGKHGVGRIDTIEDRALGLKSREIYEAPAATVLLKAHKGLEQLVLTREELKFKESVEGLWSDLVYRGMWFDPLREDLDAFVDKTQKRVVGKIKVKVDHGSATVVSRESPFSLHEPELVSFDKFGFDQRGSASAIKFQALQGRLYRKLGE</sequence>
<dbReference type="PROSITE" id="PS00564">
    <property type="entry name" value="ARGININOSUCCIN_SYN_1"/>
    <property type="match status" value="1"/>
</dbReference>
<evidence type="ECO:0000256" key="8">
    <source>
        <dbReference type="ARBA" id="ARBA00022840"/>
    </source>
</evidence>
<evidence type="ECO:0000256" key="2">
    <source>
        <dbReference type="ARBA" id="ARBA00011881"/>
    </source>
</evidence>
<feature type="binding site" evidence="9">
    <location>
        <begin position="6"/>
        <end position="14"/>
    </location>
    <ligand>
        <name>ATP</name>
        <dbReference type="ChEBI" id="CHEBI:30616"/>
    </ligand>
</feature>
<dbReference type="HAMAP" id="MF_00005">
    <property type="entry name" value="Arg_succ_synth_type1"/>
    <property type="match status" value="1"/>
</dbReference>
<dbReference type="GO" id="GO:0000050">
    <property type="term" value="P:urea cycle"/>
    <property type="evidence" value="ECO:0007669"/>
    <property type="project" value="TreeGrafter"/>
</dbReference>
<dbReference type="CDD" id="cd01999">
    <property type="entry name" value="ASS"/>
    <property type="match status" value="1"/>
</dbReference>
<dbReference type="PROSITE" id="PS00565">
    <property type="entry name" value="ARGININOSUCCIN_SYN_2"/>
    <property type="match status" value="1"/>
</dbReference>
<dbReference type="Proteomes" id="UP000070400">
    <property type="component" value="Unassembled WGS sequence"/>
</dbReference>
<evidence type="ECO:0000256" key="9">
    <source>
        <dbReference type="HAMAP-Rule" id="MF_00005"/>
    </source>
</evidence>
<gene>
    <name evidence="9" type="primary">argG</name>
    <name evidence="12" type="ORF">AKJ43_00200</name>
</gene>
<dbReference type="GO" id="GO:0005737">
    <property type="term" value="C:cytoplasm"/>
    <property type="evidence" value="ECO:0007669"/>
    <property type="project" value="UniProtKB-SubCell"/>
</dbReference>
<feature type="domain" description="Arginosuccinate synthase C-terminal" evidence="11">
    <location>
        <begin position="171"/>
        <end position="388"/>
    </location>
</feature>
<comment type="subcellular location">
    <subcellularLocation>
        <location evidence="9">Cytoplasm</location>
    </subcellularLocation>
</comment>
<dbReference type="PANTHER" id="PTHR11587:SF2">
    <property type="entry name" value="ARGININOSUCCINATE SYNTHASE"/>
    <property type="match status" value="1"/>
</dbReference>
<keyword evidence="13" id="KW-1185">Reference proteome</keyword>
<reference evidence="12 13" key="1">
    <citation type="journal article" date="2016" name="Sci. Rep.">
        <title>Metabolic traits of an uncultured archaeal lineage -MSBL1- from brine pools of the Red Sea.</title>
        <authorList>
            <person name="Mwirichia R."/>
            <person name="Alam I."/>
            <person name="Rashid M."/>
            <person name="Vinu M."/>
            <person name="Ba-Alawi W."/>
            <person name="Anthony Kamau A."/>
            <person name="Kamanda Ngugi D."/>
            <person name="Goker M."/>
            <person name="Klenk H.P."/>
            <person name="Bajic V."/>
            <person name="Stingl U."/>
        </authorList>
    </citation>
    <scope>NUCLEOTIDE SEQUENCE [LARGE SCALE GENOMIC DNA]</scope>
    <source>
        <strain evidence="12">SCGC-AAA261D19</strain>
    </source>
</reference>
<feature type="binding site" evidence="9">
    <location>
        <position position="269"/>
    </location>
    <ligand>
        <name>L-citrulline</name>
        <dbReference type="ChEBI" id="CHEBI:57743"/>
    </ligand>
</feature>
<dbReference type="AlphaFoldDB" id="A0A133V8T4"/>
<dbReference type="SUPFAM" id="SSF69864">
    <property type="entry name" value="Argininosuccinate synthetase, C-terminal domain"/>
    <property type="match status" value="1"/>
</dbReference>
<dbReference type="EMBL" id="LHXX01000002">
    <property type="protein sequence ID" value="KXB02835.1"/>
    <property type="molecule type" value="Genomic_DNA"/>
</dbReference>
<comment type="catalytic activity">
    <reaction evidence="9">
        <text>L-citrulline + L-aspartate + ATP = 2-(N(omega)-L-arginino)succinate + AMP + diphosphate + H(+)</text>
        <dbReference type="Rhea" id="RHEA:10932"/>
        <dbReference type="ChEBI" id="CHEBI:15378"/>
        <dbReference type="ChEBI" id="CHEBI:29991"/>
        <dbReference type="ChEBI" id="CHEBI:30616"/>
        <dbReference type="ChEBI" id="CHEBI:33019"/>
        <dbReference type="ChEBI" id="CHEBI:57472"/>
        <dbReference type="ChEBI" id="CHEBI:57743"/>
        <dbReference type="ChEBI" id="CHEBI:456215"/>
        <dbReference type="EC" id="6.3.4.5"/>
    </reaction>
</comment>
<feature type="binding site" evidence="9">
    <location>
        <position position="120"/>
    </location>
    <ligand>
        <name>L-aspartate</name>
        <dbReference type="ChEBI" id="CHEBI:29991"/>
    </ligand>
</feature>
<keyword evidence="8 9" id="KW-0067">ATP-binding</keyword>
<evidence type="ECO:0000259" key="10">
    <source>
        <dbReference type="Pfam" id="PF00764"/>
    </source>
</evidence>
<dbReference type="InterPro" id="IPR048268">
    <property type="entry name" value="Arginosuc_syn_C"/>
</dbReference>
<keyword evidence="5 9" id="KW-0436">Ligase</keyword>
<organism evidence="12 13">
    <name type="scientific">candidate division MSBL1 archaeon SCGC-AAA261D19</name>
    <dbReference type="NCBI Taxonomy" id="1698273"/>
    <lineage>
        <taxon>Archaea</taxon>
        <taxon>Methanobacteriati</taxon>
        <taxon>Methanobacteriota</taxon>
        <taxon>candidate division MSBL1</taxon>
    </lineage>
</organism>
<name>A0A133V8T4_9EURY</name>
<keyword evidence="6 9" id="KW-0028">Amino-acid biosynthesis</keyword>
<comment type="caution">
    <text evidence="12">The sequence shown here is derived from an EMBL/GenBank/DDBJ whole genome shotgun (WGS) entry which is preliminary data.</text>
</comment>
<dbReference type="Gene3D" id="3.90.1260.10">
    <property type="entry name" value="Argininosuccinate synthetase, chain A, domain 2"/>
    <property type="match status" value="1"/>
</dbReference>
<dbReference type="Pfam" id="PF20979">
    <property type="entry name" value="Arginosuc_syn_C"/>
    <property type="match status" value="1"/>
</dbReference>
<evidence type="ECO:0000256" key="5">
    <source>
        <dbReference type="ARBA" id="ARBA00022598"/>
    </source>
</evidence>
<comment type="similarity">
    <text evidence="9">Belongs to the argininosuccinate synthase family. Type 1 subfamily.</text>
</comment>
<protein>
    <recommendedName>
        <fullName evidence="3 9">Argininosuccinate synthase</fullName>
        <ecNumber evidence="3 9">6.3.4.5</ecNumber>
    </recommendedName>
    <alternativeName>
        <fullName evidence="9">Citrulline--aspartate ligase</fullName>
    </alternativeName>
</protein>
<dbReference type="NCBIfam" id="NF010392">
    <property type="entry name" value="PRK13820.1"/>
    <property type="match status" value="1"/>
</dbReference>
<evidence type="ECO:0000256" key="3">
    <source>
        <dbReference type="ARBA" id="ARBA00012286"/>
    </source>
</evidence>
<dbReference type="NCBIfam" id="NF001770">
    <property type="entry name" value="PRK00509.1"/>
    <property type="match status" value="1"/>
</dbReference>
<dbReference type="InterPro" id="IPR001518">
    <property type="entry name" value="Arginosuc_synth"/>
</dbReference>
<dbReference type="FunFam" id="3.40.50.620:FF:000019">
    <property type="entry name" value="Argininosuccinate synthase"/>
    <property type="match status" value="1"/>
</dbReference>
<evidence type="ECO:0000313" key="12">
    <source>
        <dbReference type="EMBL" id="KXB02835.1"/>
    </source>
</evidence>
<dbReference type="UniPathway" id="UPA00068">
    <property type="reaction ID" value="UER00113"/>
</dbReference>
<dbReference type="FunFam" id="3.90.1260.10:FF:000007">
    <property type="entry name" value="Argininosuccinate synthase"/>
    <property type="match status" value="1"/>
</dbReference>
<feature type="binding site" evidence="9">
    <location>
        <position position="181"/>
    </location>
    <ligand>
        <name>L-citrulline</name>
        <dbReference type="ChEBI" id="CHEBI:57743"/>
    </ligand>
</feature>
<feature type="binding site" evidence="9">
    <location>
        <position position="257"/>
    </location>
    <ligand>
        <name>L-citrulline</name>
        <dbReference type="ChEBI" id="CHEBI:57743"/>
    </ligand>
</feature>
<evidence type="ECO:0000313" key="13">
    <source>
        <dbReference type="Proteomes" id="UP000070400"/>
    </source>
</evidence>
<dbReference type="Pfam" id="PF00764">
    <property type="entry name" value="Arginosuc_synth"/>
    <property type="match status" value="1"/>
</dbReference>
<feature type="binding site" evidence="9">
    <location>
        <position position="116"/>
    </location>
    <ligand>
        <name>L-aspartate</name>
        <dbReference type="ChEBI" id="CHEBI:29991"/>
    </ligand>
</feature>